<evidence type="ECO:0000313" key="2">
    <source>
        <dbReference type="Proteomes" id="UP001153365"/>
    </source>
</evidence>
<protein>
    <submittedName>
        <fullName evidence="1">Expressed protein</fullName>
    </submittedName>
</protein>
<dbReference type="Proteomes" id="UP001153365">
    <property type="component" value="Unassembled WGS sequence"/>
</dbReference>
<name>A0AAV0BKE1_PHAPC</name>
<evidence type="ECO:0000313" key="1">
    <source>
        <dbReference type="EMBL" id="CAH7687692.1"/>
    </source>
</evidence>
<reference evidence="1" key="1">
    <citation type="submission" date="2022-06" db="EMBL/GenBank/DDBJ databases">
        <authorList>
            <consortium name="SYNGENTA / RWTH Aachen University"/>
        </authorList>
    </citation>
    <scope>NUCLEOTIDE SEQUENCE</scope>
</reference>
<proteinExistence type="predicted"/>
<accession>A0AAV0BKE1</accession>
<comment type="caution">
    <text evidence="1">The sequence shown here is derived from an EMBL/GenBank/DDBJ whole genome shotgun (WGS) entry which is preliminary data.</text>
</comment>
<sequence>MPQEMLLDVSKSEAGVSYNIARDVQDSKRSKSEGRYDELHIKLRNSSRKFQNPKDKEVYRSLQSLLLRLKDYLSKNVNQLNPTDKASLIPHKEFEDLILGDFDELFGRMFQNFYLNFYFNKSLLLAFDIIDWLALNESDKGILLNKLLISEKVIEGLDLYISSKIILEGGYIEIFKADDIQNLEEIRNLLNCDNLFFVLLSLSF</sequence>
<organism evidence="1 2">
    <name type="scientific">Phakopsora pachyrhizi</name>
    <name type="common">Asian soybean rust disease fungus</name>
    <dbReference type="NCBI Taxonomy" id="170000"/>
    <lineage>
        <taxon>Eukaryota</taxon>
        <taxon>Fungi</taxon>
        <taxon>Dikarya</taxon>
        <taxon>Basidiomycota</taxon>
        <taxon>Pucciniomycotina</taxon>
        <taxon>Pucciniomycetes</taxon>
        <taxon>Pucciniales</taxon>
        <taxon>Phakopsoraceae</taxon>
        <taxon>Phakopsora</taxon>
    </lineage>
</organism>
<dbReference type="EMBL" id="CALTRL010005902">
    <property type="protein sequence ID" value="CAH7687692.1"/>
    <property type="molecule type" value="Genomic_DNA"/>
</dbReference>
<keyword evidence="2" id="KW-1185">Reference proteome</keyword>
<dbReference type="AlphaFoldDB" id="A0AAV0BKE1"/>
<gene>
    <name evidence="1" type="ORF">PPACK8108_LOCUS22515</name>
</gene>